<dbReference type="EMBL" id="JACJID010000010">
    <property type="protein sequence ID" value="MBA8931965.1"/>
    <property type="molecule type" value="Genomic_DNA"/>
</dbReference>
<dbReference type="GO" id="GO:0016491">
    <property type="term" value="F:oxidoreductase activity"/>
    <property type="evidence" value="ECO:0007669"/>
    <property type="project" value="UniProtKB-KW"/>
</dbReference>
<proteinExistence type="predicted"/>
<gene>
    <name evidence="2" type="ORF">BC739_009224</name>
</gene>
<dbReference type="Proteomes" id="UP000517916">
    <property type="component" value="Unassembled WGS sequence"/>
</dbReference>
<dbReference type="InterPro" id="IPR015904">
    <property type="entry name" value="Sulphide_quinone_reductase"/>
</dbReference>
<organism evidence="2 3">
    <name type="scientific">Kutzneria viridogrisea</name>
    <dbReference type="NCBI Taxonomy" id="47990"/>
    <lineage>
        <taxon>Bacteria</taxon>
        <taxon>Bacillati</taxon>
        <taxon>Actinomycetota</taxon>
        <taxon>Actinomycetes</taxon>
        <taxon>Pseudonocardiales</taxon>
        <taxon>Pseudonocardiaceae</taxon>
        <taxon>Kutzneria</taxon>
    </lineage>
</organism>
<dbReference type="EC" id="1.8.5.-" evidence="2"/>
<reference evidence="2 3" key="1">
    <citation type="submission" date="2020-08" db="EMBL/GenBank/DDBJ databases">
        <title>Genomic Encyclopedia of Archaeal and Bacterial Type Strains, Phase II (KMG-II): from individual species to whole genera.</title>
        <authorList>
            <person name="Goeker M."/>
        </authorList>
    </citation>
    <scope>NUCLEOTIDE SEQUENCE [LARGE SCALE GENOMIC DNA]</scope>
    <source>
        <strain evidence="2 3">DSM 43850</strain>
    </source>
</reference>
<dbReference type="RefSeq" id="WP_025357172.1">
    <property type="nucleotide sequence ID" value="NZ_BAAABQ010000027.1"/>
</dbReference>
<dbReference type="SUPFAM" id="SSF51905">
    <property type="entry name" value="FAD/NAD(P)-binding domain"/>
    <property type="match status" value="2"/>
</dbReference>
<dbReference type="InterPro" id="IPR036188">
    <property type="entry name" value="FAD/NAD-bd_sf"/>
</dbReference>
<name>A0ABR6BZ55_9PSEU</name>
<accession>A0ABR6BZ55</accession>
<dbReference type="PANTHER" id="PTHR10632">
    <property type="entry name" value="SULFIDE:QUINONE OXIDOREDUCTASE"/>
    <property type="match status" value="1"/>
</dbReference>
<evidence type="ECO:0000313" key="3">
    <source>
        <dbReference type="Proteomes" id="UP000517916"/>
    </source>
</evidence>
<feature type="domain" description="FAD/NAD(P)-binding" evidence="1">
    <location>
        <begin position="5"/>
        <end position="304"/>
    </location>
</feature>
<comment type="caution">
    <text evidence="2">The sequence shown here is derived from an EMBL/GenBank/DDBJ whole genome shotgun (WGS) entry which is preliminary data.</text>
</comment>
<sequence length="397" mass="43376">MDRHRVVIVGGGSAGMSVAARLRRAGQRDVVLIEPSATHHYQPLWTLVGGGRAPVSASARPQSAVLPRGVRWVRGRATGIDPEAREVSLADGQVLDYDYLVVCPGIQLDWAAIPGLTDTLGRDGVSSNYTAELATRTWRFVRDLRSGTAVFAMPPGPIKCAGAPQKIAYLAADHWRRAGLLDRIEIHLVLPTPALFGIPEYGRVLGEVVRRYGITVHLSSEVTQVRADTRQLLVRDNTSGATTALPYDLAHLVPPQSAPDWLKGGPLTDPQDPAGWVQVDRHTLRHVRYANVFSLGDVCSAPTSKTGAAVRKQAPVVVANLLATMRGGTPVARYDGYASCPLTTARGKVVLAEFDYSMRPRPSFPLINTAKERTDMWYLKRHGLPWFYWNLMLRGVA</sequence>
<dbReference type="Gene3D" id="3.50.50.60">
    <property type="entry name" value="FAD/NAD(P)-binding domain"/>
    <property type="match status" value="2"/>
</dbReference>
<evidence type="ECO:0000259" key="1">
    <source>
        <dbReference type="Pfam" id="PF07992"/>
    </source>
</evidence>
<keyword evidence="3" id="KW-1185">Reference proteome</keyword>
<protein>
    <submittedName>
        <fullName evidence="2">Sulfide:quinone oxidoreductase</fullName>
        <ecNumber evidence="2">1.8.5.-</ecNumber>
    </submittedName>
</protein>
<dbReference type="Pfam" id="PF07992">
    <property type="entry name" value="Pyr_redox_2"/>
    <property type="match status" value="1"/>
</dbReference>
<dbReference type="InterPro" id="IPR023753">
    <property type="entry name" value="FAD/NAD-binding_dom"/>
</dbReference>
<dbReference type="PANTHER" id="PTHR10632:SF2">
    <property type="entry name" value="SULFIDE:QUINONE OXIDOREDUCTASE, MITOCHONDRIAL"/>
    <property type="match status" value="1"/>
</dbReference>
<dbReference type="PRINTS" id="PR00420">
    <property type="entry name" value="RNGMNOXGNASE"/>
</dbReference>
<keyword evidence="2" id="KW-0560">Oxidoreductase</keyword>
<evidence type="ECO:0000313" key="2">
    <source>
        <dbReference type="EMBL" id="MBA8931965.1"/>
    </source>
</evidence>